<name>A0A1C6SFJ4_9ACTN</name>
<dbReference type="CDD" id="cd07377">
    <property type="entry name" value="WHTH_GntR"/>
    <property type="match status" value="1"/>
</dbReference>
<organism evidence="5 6">
    <name type="scientific">Micromonospora pallida</name>
    <dbReference type="NCBI Taxonomy" id="145854"/>
    <lineage>
        <taxon>Bacteria</taxon>
        <taxon>Bacillati</taxon>
        <taxon>Actinomycetota</taxon>
        <taxon>Actinomycetes</taxon>
        <taxon>Micromonosporales</taxon>
        <taxon>Micromonosporaceae</taxon>
        <taxon>Micromonospora</taxon>
    </lineage>
</organism>
<evidence type="ECO:0000313" key="6">
    <source>
        <dbReference type="Proteomes" id="UP000198959"/>
    </source>
</evidence>
<sequence length="251" mass="27351">MDTNWSVRLDTEARTLGDRTATRLRELIRDGVFAPGARLPAEPELARRLGVSRPTLRAAVTELIADLLLVRRRGVGTFVSAVPRSTHGLERLVGTGHGIALLGRRPGTTGLRVRHVGADASIAAQLHVAPGDPLVRISRTRTADEVPVVHCAEWIPADLLPEPTALDAFGAADSLHDRLAALGLPLRQAVARLVPVLPDADLRDRLDLASDAPVLLLEQRHFPATRTDRVALFSRHWYDSGRIDLQVVRRG</sequence>
<dbReference type="SMART" id="SM00866">
    <property type="entry name" value="UTRA"/>
    <property type="match status" value="1"/>
</dbReference>
<feature type="domain" description="HTH gntR-type" evidence="4">
    <location>
        <begin position="14"/>
        <end position="82"/>
    </location>
</feature>
<dbReference type="Gene3D" id="3.40.1410.10">
    <property type="entry name" value="Chorismate lyase-like"/>
    <property type="match status" value="1"/>
</dbReference>
<accession>A0A1C6SFJ4</accession>
<dbReference type="EMBL" id="FMHW01000002">
    <property type="protein sequence ID" value="SCL28109.1"/>
    <property type="molecule type" value="Genomic_DNA"/>
</dbReference>
<dbReference type="Pfam" id="PF07702">
    <property type="entry name" value="UTRA"/>
    <property type="match status" value="1"/>
</dbReference>
<dbReference type="GO" id="GO:0003700">
    <property type="term" value="F:DNA-binding transcription factor activity"/>
    <property type="evidence" value="ECO:0007669"/>
    <property type="project" value="InterPro"/>
</dbReference>
<evidence type="ECO:0000256" key="3">
    <source>
        <dbReference type="ARBA" id="ARBA00023163"/>
    </source>
</evidence>
<dbReference type="InterPro" id="IPR050679">
    <property type="entry name" value="Bact_HTH_transcr_reg"/>
</dbReference>
<reference evidence="6" key="1">
    <citation type="submission" date="2016-06" db="EMBL/GenBank/DDBJ databases">
        <authorList>
            <person name="Varghese N."/>
            <person name="Submissions Spin"/>
        </authorList>
    </citation>
    <scope>NUCLEOTIDE SEQUENCE [LARGE SCALE GENOMIC DNA]</scope>
    <source>
        <strain evidence="6">DSM 43817</strain>
    </source>
</reference>
<evidence type="ECO:0000256" key="1">
    <source>
        <dbReference type="ARBA" id="ARBA00023015"/>
    </source>
</evidence>
<dbReference type="SUPFAM" id="SSF64288">
    <property type="entry name" value="Chorismate lyase-like"/>
    <property type="match status" value="1"/>
</dbReference>
<dbReference type="InterPro" id="IPR036390">
    <property type="entry name" value="WH_DNA-bd_sf"/>
</dbReference>
<proteinExistence type="predicted"/>
<gene>
    <name evidence="5" type="ORF">GA0074692_2473</name>
</gene>
<keyword evidence="3" id="KW-0804">Transcription</keyword>
<keyword evidence="2" id="KW-0238">DNA-binding</keyword>
<dbReference type="PROSITE" id="PS50949">
    <property type="entry name" value="HTH_GNTR"/>
    <property type="match status" value="1"/>
</dbReference>
<protein>
    <submittedName>
        <fullName evidence="5">Transcriptional regulator, GntR family</fullName>
    </submittedName>
</protein>
<dbReference type="InterPro" id="IPR000524">
    <property type="entry name" value="Tscrpt_reg_HTH_GntR"/>
</dbReference>
<dbReference type="Gene3D" id="1.10.10.10">
    <property type="entry name" value="Winged helix-like DNA-binding domain superfamily/Winged helix DNA-binding domain"/>
    <property type="match status" value="1"/>
</dbReference>
<dbReference type="GO" id="GO:0003677">
    <property type="term" value="F:DNA binding"/>
    <property type="evidence" value="ECO:0007669"/>
    <property type="project" value="UniProtKB-KW"/>
</dbReference>
<dbReference type="RefSeq" id="WP_176738421.1">
    <property type="nucleotide sequence ID" value="NZ_FMHW01000002.1"/>
</dbReference>
<dbReference type="Pfam" id="PF00392">
    <property type="entry name" value="GntR"/>
    <property type="match status" value="1"/>
</dbReference>
<evidence type="ECO:0000259" key="4">
    <source>
        <dbReference type="PROSITE" id="PS50949"/>
    </source>
</evidence>
<dbReference type="PRINTS" id="PR00035">
    <property type="entry name" value="HTHGNTR"/>
</dbReference>
<keyword evidence="6" id="KW-1185">Reference proteome</keyword>
<dbReference type="InterPro" id="IPR036388">
    <property type="entry name" value="WH-like_DNA-bd_sf"/>
</dbReference>
<keyword evidence="1" id="KW-0805">Transcription regulation</keyword>
<dbReference type="InterPro" id="IPR011663">
    <property type="entry name" value="UTRA"/>
</dbReference>
<dbReference type="PANTHER" id="PTHR44846:SF17">
    <property type="entry name" value="GNTR-FAMILY TRANSCRIPTIONAL REGULATOR"/>
    <property type="match status" value="1"/>
</dbReference>
<dbReference type="Proteomes" id="UP000198959">
    <property type="component" value="Unassembled WGS sequence"/>
</dbReference>
<dbReference type="PANTHER" id="PTHR44846">
    <property type="entry name" value="MANNOSYL-D-GLYCERATE TRANSPORT/METABOLISM SYSTEM REPRESSOR MNGR-RELATED"/>
    <property type="match status" value="1"/>
</dbReference>
<dbReference type="GO" id="GO:0045892">
    <property type="term" value="P:negative regulation of DNA-templated transcription"/>
    <property type="evidence" value="ECO:0007669"/>
    <property type="project" value="TreeGrafter"/>
</dbReference>
<evidence type="ECO:0000256" key="2">
    <source>
        <dbReference type="ARBA" id="ARBA00023125"/>
    </source>
</evidence>
<dbReference type="SUPFAM" id="SSF46785">
    <property type="entry name" value="Winged helix' DNA-binding domain"/>
    <property type="match status" value="1"/>
</dbReference>
<evidence type="ECO:0000313" key="5">
    <source>
        <dbReference type="EMBL" id="SCL28109.1"/>
    </source>
</evidence>
<dbReference type="STRING" id="145854.GA0074692_2473"/>
<dbReference type="AlphaFoldDB" id="A0A1C6SFJ4"/>
<dbReference type="InterPro" id="IPR028978">
    <property type="entry name" value="Chorismate_lyase_/UTRA_dom_sf"/>
</dbReference>
<dbReference type="SMART" id="SM00345">
    <property type="entry name" value="HTH_GNTR"/>
    <property type="match status" value="1"/>
</dbReference>